<name>A0ACB8R9H8_9AGAM</name>
<keyword evidence="2" id="KW-1185">Reference proteome</keyword>
<reference evidence="1" key="2">
    <citation type="journal article" date="2022" name="New Phytol.">
        <title>Evolutionary transition to the ectomycorrhizal habit in the genomes of a hyperdiverse lineage of mushroom-forming fungi.</title>
        <authorList>
            <person name="Looney B."/>
            <person name="Miyauchi S."/>
            <person name="Morin E."/>
            <person name="Drula E."/>
            <person name="Courty P.E."/>
            <person name="Kohler A."/>
            <person name="Kuo A."/>
            <person name="LaButti K."/>
            <person name="Pangilinan J."/>
            <person name="Lipzen A."/>
            <person name="Riley R."/>
            <person name="Andreopoulos W."/>
            <person name="He G."/>
            <person name="Johnson J."/>
            <person name="Nolan M."/>
            <person name="Tritt A."/>
            <person name="Barry K.W."/>
            <person name="Grigoriev I.V."/>
            <person name="Nagy L.G."/>
            <person name="Hibbett D."/>
            <person name="Henrissat B."/>
            <person name="Matheny P.B."/>
            <person name="Labbe J."/>
            <person name="Martin F.M."/>
        </authorList>
    </citation>
    <scope>NUCLEOTIDE SEQUENCE</scope>
    <source>
        <strain evidence="1">FP105234-sp</strain>
    </source>
</reference>
<gene>
    <name evidence="1" type="ORF">FA95DRAFT_1611632</name>
</gene>
<dbReference type="Proteomes" id="UP000814033">
    <property type="component" value="Unassembled WGS sequence"/>
</dbReference>
<sequence length="428" mass="47083">MSEILNRAEGAPLQISVRRPACTYREPKPILDTIDFAVANLERLRVLRIAGPHLVGHVCSLLTSPAPKIEALGLALEAEDNEPRIRADFCDASMFLGGHAPALRVLRGSANSAWLPWASPVLRGLVTLEVTSRKYPLTAEGLPSIGDVLDALEEMRALEKLVLCLFFAPRMERRTTVFIPSLTEVSLKGPMHCATLFLQGIVFSTQAKIQMHVMNEAYWFQHTSMGQDHNAGAFFAALSSSCRCVHAFHESDGHDLPWTMLQLPSWSIWSHPHTMSALGNAPEHSFAHLRELRILGDGFTEQEWRAILNVTSRVEEIHATRGTGVSLCRALRPVQSPGSDARISARKLLSLVLRNVDLASPGSSACRSVIKPPHVLRCALLANTLEARAKSGSVLARLDITKCNNVTAESVRILENALPNMTVAWQRK</sequence>
<evidence type="ECO:0000313" key="1">
    <source>
        <dbReference type="EMBL" id="KAI0040653.1"/>
    </source>
</evidence>
<evidence type="ECO:0000313" key="2">
    <source>
        <dbReference type="Proteomes" id="UP000814033"/>
    </source>
</evidence>
<proteinExistence type="predicted"/>
<dbReference type="EMBL" id="MU276178">
    <property type="protein sequence ID" value="KAI0040653.1"/>
    <property type="molecule type" value="Genomic_DNA"/>
</dbReference>
<accession>A0ACB8R9H8</accession>
<comment type="caution">
    <text evidence="1">The sequence shown here is derived from an EMBL/GenBank/DDBJ whole genome shotgun (WGS) entry which is preliminary data.</text>
</comment>
<reference evidence="1" key="1">
    <citation type="submission" date="2021-02" db="EMBL/GenBank/DDBJ databases">
        <authorList>
            <consortium name="DOE Joint Genome Institute"/>
            <person name="Ahrendt S."/>
            <person name="Looney B.P."/>
            <person name="Miyauchi S."/>
            <person name="Morin E."/>
            <person name="Drula E."/>
            <person name="Courty P.E."/>
            <person name="Chicoki N."/>
            <person name="Fauchery L."/>
            <person name="Kohler A."/>
            <person name="Kuo A."/>
            <person name="Labutti K."/>
            <person name="Pangilinan J."/>
            <person name="Lipzen A."/>
            <person name="Riley R."/>
            <person name="Andreopoulos W."/>
            <person name="He G."/>
            <person name="Johnson J."/>
            <person name="Barry K.W."/>
            <person name="Grigoriev I.V."/>
            <person name="Nagy L."/>
            <person name="Hibbett D."/>
            <person name="Henrissat B."/>
            <person name="Matheny P.B."/>
            <person name="Labbe J."/>
            <person name="Martin F."/>
        </authorList>
    </citation>
    <scope>NUCLEOTIDE SEQUENCE</scope>
    <source>
        <strain evidence="1">FP105234-sp</strain>
    </source>
</reference>
<protein>
    <submittedName>
        <fullName evidence="1">Uncharacterized protein</fullName>
    </submittedName>
</protein>
<organism evidence="1 2">
    <name type="scientific">Auriscalpium vulgare</name>
    <dbReference type="NCBI Taxonomy" id="40419"/>
    <lineage>
        <taxon>Eukaryota</taxon>
        <taxon>Fungi</taxon>
        <taxon>Dikarya</taxon>
        <taxon>Basidiomycota</taxon>
        <taxon>Agaricomycotina</taxon>
        <taxon>Agaricomycetes</taxon>
        <taxon>Russulales</taxon>
        <taxon>Auriscalpiaceae</taxon>
        <taxon>Auriscalpium</taxon>
    </lineage>
</organism>